<keyword evidence="3" id="KW-0028">Amino-acid biosynthesis</keyword>
<keyword evidence="4" id="KW-0808">Transferase</keyword>
<gene>
    <name evidence="8" type="ORF">S01H4_07021</name>
</gene>
<dbReference type="GO" id="GO:0016740">
    <property type="term" value="F:transferase activity"/>
    <property type="evidence" value="ECO:0007669"/>
    <property type="project" value="UniProtKB-KW"/>
</dbReference>
<reference evidence="8" key="1">
    <citation type="journal article" date="2014" name="Front. Microbiol.">
        <title>High frequency of phylogenetically diverse reductive dehalogenase-homologous genes in deep subseafloor sedimentary metagenomes.</title>
        <authorList>
            <person name="Kawai M."/>
            <person name="Futagami T."/>
            <person name="Toyoda A."/>
            <person name="Takaki Y."/>
            <person name="Nishi S."/>
            <person name="Hori S."/>
            <person name="Arai W."/>
            <person name="Tsubouchi T."/>
            <person name="Morono Y."/>
            <person name="Uchiyama I."/>
            <person name="Ito T."/>
            <person name="Fujiyama A."/>
            <person name="Inagaki F."/>
            <person name="Takami H."/>
        </authorList>
    </citation>
    <scope>NUCLEOTIDE SEQUENCE</scope>
    <source>
        <strain evidence="8">Expedition CK06-06</strain>
    </source>
</reference>
<dbReference type="FunFam" id="3.40.50.1100:FF:000006">
    <property type="entry name" value="Cysteine synthase"/>
    <property type="match status" value="1"/>
</dbReference>
<comment type="caution">
    <text evidence="8">The sequence shown here is derived from an EMBL/GenBank/DDBJ whole genome shotgun (WGS) entry which is preliminary data.</text>
</comment>
<dbReference type="AlphaFoldDB" id="X1AEZ7"/>
<dbReference type="EMBL" id="BART01002246">
    <property type="protein sequence ID" value="GAG58661.1"/>
    <property type="molecule type" value="Genomic_DNA"/>
</dbReference>
<evidence type="ECO:0000256" key="2">
    <source>
        <dbReference type="ARBA" id="ARBA00007103"/>
    </source>
</evidence>
<evidence type="ECO:0000256" key="3">
    <source>
        <dbReference type="ARBA" id="ARBA00022605"/>
    </source>
</evidence>
<evidence type="ECO:0000256" key="1">
    <source>
        <dbReference type="ARBA" id="ARBA00001933"/>
    </source>
</evidence>
<name>X1AEZ7_9ZZZZ</name>
<dbReference type="GO" id="GO:0006535">
    <property type="term" value="P:cysteine biosynthetic process from serine"/>
    <property type="evidence" value="ECO:0007669"/>
    <property type="project" value="InterPro"/>
</dbReference>
<evidence type="ECO:0000259" key="7">
    <source>
        <dbReference type="Pfam" id="PF00291"/>
    </source>
</evidence>
<dbReference type="PANTHER" id="PTHR10314">
    <property type="entry name" value="CYSTATHIONINE BETA-SYNTHASE"/>
    <property type="match status" value="1"/>
</dbReference>
<evidence type="ECO:0000256" key="5">
    <source>
        <dbReference type="ARBA" id="ARBA00022898"/>
    </source>
</evidence>
<dbReference type="Pfam" id="PF00291">
    <property type="entry name" value="PALP"/>
    <property type="match status" value="1"/>
</dbReference>
<dbReference type="InterPro" id="IPR001926">
    <property type="entry name" value="TrpB-like_PALP"/>
</dbReference>
<dbReference type="SUPFAM" id="SSF53686">
    <property type="entry name" value="Tryptophan synthase beta subunit-like PLP-dependent enzymes"/>
    <property type="match status" value="1"/>
</dbReference>
<keyword evidence="6" id="KW-0198">Cysteine biosynthesis</keyword>
<dbReference type="CDD" id="cd01561">
    <property type="entry name" value="CBS_like"/>
    <property type="match status" value="1"/>
</dbReference>
<evidence type="ECO:0000256" key="4">
    <source>
        <dbReference type="ARBA" id="ARBA00022679"/>
    </source>
</evidence>
<dbReference type="InterPro" id="IPR050214">
    <property type="entry name" value="Cys_Synth/Cystath_Beta-Synth"/>
</dbReference>
<organism evidence="8">
    <name type="scientific">marine sediment metagenome</name>
    <dbReference type="NCBI Taxonomy" id="412755"/>
    <lineage>
        <taxon>unclassified sequences</taxon>
        <taxon>metagenomes</taxon>
        <taxon>ecological metagenomes</taxon>
    </lineage>
</organism>
<comment type="cofactor">
    <cofactor evidence="1">
        <name>pyridoxal 5'-phosphate</name>
        <dbReference type="ChEBI" id="CHEBI:597326"/>
    </cofactor>
</comment>
<keyword evidence="5" id="KW-0663">Pyridoxal phosphate</keyword>
<dbReference type="Gene3D" id="3.40.50.1100">
    <property type="match status" value="2"/>
</dbReference>
<accession>X1AEZ7</accession>
<feature type="domain" description="Tryptophan synthase beta chain-like PALP" evidence="7">
    <location>
        <begin position="8"/>
        <end position="295"/>
    </location>
</feature>
<comment type="similarity">
    <text evidence="2">Belongs to the cysteine synthase/cystathionine beta-synthase family.</text>
</comment>
<evidence type="ECO:0000313" key="8">
    <source>
        <dbReference type="EMBL" id="GAG58661.1"/>
    </source>
</evidence>
<proteinExistence type="inferred from homology"/>
<dbReference type="InterPro" id="IPR036052">
    <property type="entry name" value="TrpB-like_PALP_sf"/>
</dbReference>
<evidence type="ECO:0000256" key="6">
    <source>
        <dbReference type="ARBA" id="ARBA00023192"/>
    </source>
</evidence>
<sequence>MNIASNILEAIGNTPLVELRRVVPADHARVLVKLEGTNPTGSMKDRMAITLVERAESDGRLLPGGTVVEYSGGSTGTSLALVCAVKAYRVRIVTSDAFSQEKRDHMRALGADLIEVPSEGGRITKELIEEMIEQAHQISEEPSTFYSDQLRNEDAIAGYQPLGEEIWSQTGGSVDAFIQVVGTSHSIEGTATVLCSYNPELRVVAVEPAESPVLSGGEQGAHKIEGIGLGFIPPLWKASIADEIMTVSTEEAKSMARQLASHEALFAGTSSGANVVAAIRVAKRLGPGYTVVTLLVDSGLKYLTTDLYTSS</sequence>
<protein>
    <recommendedName>
        <fullName evidence="7">Tryptophan synthase beta chain-like PALP domain-containing protein</fullName>
    </recommendedName>
</protein>
<dbReference type="InterPro" id="IPR001216">
    <property type="entry name" value="P-phosphate_BS"/>
</dbReference>
<dbReference type="PROSITE" id="PS00901">
    <property type="entry name" value="CYS_SYNTHASE"/>
    <property type="match status" value="1"/>
</dbReference>